<reference evidence="1" key="1">
    <citation type="submission" date="2022-04" db="EMBL/GenBank/DDBJ databases">
        <title>Genome of the entomopathogenic fungus Entomophthora muscae.</title>
        <authorList>
            <person name="Elya C."/>
            <person name="Lovett B.R."/>
            <person name="Lee E."/>
            <person name="Macias A.M."/>
            <person name="Hajek A.E."/>
            <person name="De Bivort B.L."/>
            <person name="Kasson M.T."/>
            <person name="De Fine Licht H.H."/>
            <person name="Stajich J.E."/>
        </authorList>
    </citation>
    <scope>NUCLEOTIDE SEQUENCE</scope>
    <source>
        <strain evidence="1">Berkeley</strain>
    </source>
</reference>
<evidence type="ECO:0000313" key="2">
    <source>
        <dbReference type="Proteomes" id="UP001165960"/>
    </source>
</evidence>
<dbReference type="EMBL" id="QTSX02005682">
    <property type="protein sequence ID" value="KAJ9059560.1"/>
    <property type="molecule type" value="Genomic_DNA"/>
</dbReference>
<organism evidence="1 2">
    <name type="scientific">Entomophthora muscae</name>
    <dbReference type="NCBI Taxonomy" id="34485"/>
    <lineage>
        <taxon>Eukaryota</taxon>
        <taxon>Fungi</taxon>
        <taxon>Fungi incertae sedis</taxon>
        <taxon>Zoopagomycota</taxon>
        <taxon>Entomophthoromycotina</taxon>
        <taxon>Entomophthoromycetes</taxon>
        <taxon>Entomophthorales</taxon>
        <taxon>Entomophthoraceae</taxon>
        <taxon>Entomophthora</taxon>
    </lineage>
</organism>
<accession>A0ACC2SB85</accession>
<evidence type="ECO:0000313" key="1">
    <source>
        <dbReference type="EMBL" id="KAJ9059560.1"/>
    </source>
</evidence>
<gene>
    <name evidence="1" type="ORF">DSO57_1001102</name>
</gene>
<dbReference type="Proteomes" id="UP001165960">
    <property type="component" value="Unassembled WGS sequence"/>
</dbReference>
<name>A0ACC2SB85_9FUNG</name>
<proteinExistence type="predicted"/>
<protein>
    <submittedName>
        <fullName evidence="1">Uncharacterized protein</fullName>
    </submittedName>
</protein>
<comment type="caution">
    <text evidence="1">The sequence shown here is derived from an EMBL/GenBank/DDBJ whole genome shotgun (WGS) entry which is preliminary data.</text>
</comment>
<keyword evidence="2" id="KW-1185">Reference proteome</keyword>
<sequence length="210" mass="23452">MVHCGTLIKRLHSAMRELKSQLAKVRLGIQEEGCHCKQAQLSASCVPHDGFGESTTLRQLTSSAYKDNTISSFLGRKSLPPMFVVPPTPEETLRPNCSDSSAGASQQNFFARAQKDTSPPPRRQYTEESTPRFKPMNLPKFDPKGNIHTFIRLFGNVNVWSQQSGQSNCQNSRLDLPTRFRVSRFVTCNPIIQSLEAILGSQLKFPNPTT</sequence>